<sequence>MFSSSSRRSHRSHFRRRGATETGAENKKAIELTNARIDRVVEAMGRKLDTVIDSVNKVSTQVQVLNSKLEDMQGKPDKSIFRTPIVRQ</sequence>
<reference evidence="3" key="1">
    <citation type="submission" date="2016-08" db="EMBL/GenBank/DDBJ databases">
        <authorList>
            <person name="Varghese N."/>
            <person name="Submissions Spin"/>
        </authorList>
    </citation>
    <scope>NUCLEOTIDE SEQUENCE [LARGE SCALE GENOMIC DNA]</scope>
    <source>
        <strain evidence="3">HAMBI 2971</strain>
    </source>
</reference>
<gene>
    <name evidence="2" type="ORF">GA0061102_107412</name>
</gene>
<accession>A0A1C3XB96</accession>
<dbReference type="Proteomes" id="UP000199435">
    <property type="component" value="Unassembled WGS sequence"/>
</dbReference>
<dbReference type="AlphaFoldDB" id="A0A1C3XB96"/>
<keyword evidence="3" id="KW-1185">Reference proteome</keyword>
<evidence type="ECO:0000256" key="1">
    <source>
        <dbReference type="SAM" id="MobiDB-lite"/>
    </source>
</evidence>
<organism evidence="2 3">
    <name type="scientific">Rhizobium miluonense</name>
    <dbReference type="NCBI Taxonomy" id="411945"/>
    <lineage>
        <taxon>Bacteria</taxon>
        <taxon>Pseudomonadati</taxon>
        <taxon>Pseudomonadota</taxon>
        <taxon>Alphaproteobacteria</taxon>
        <taxon>Hyphomicrobiales</taxon>
        <taxon>Rhizobiaceae</taxon>
        <taxon>Rhizobium/Agrobacterium group</taxon>
        <taxon>Rhizobium</taxon>
    </lineage>
</organism>
<feature type="region of interest" description="Disordered" evidence="1">
    <location>
        <begin position="1"/>
        <end position="27"/>
    </location>
</feature>
<dbReference type="EMBL" id="FMAH01000074">
    <property type="protein sequence ID" value="SCB49426.1"/>
    <property type="molecule type" value="Genomic_DNA"/>
</dbReference>
<name>A0A1C3XB96_9HYPH</name>
<feature type="compositionally biased region" description="Basic residues" evidence="1">
    <location>
        <begin position="7"/>
        <end position="17"/>
    </location>
</feature>
<evidence type="ECO:0000313" key="3">
    <source>
        <dbReference type="Proteomes" id="UP000199435"/>
    </source>
</evidence>
<evidence type="ECO:0000313" key="2">
    <source>
        <dbReference type="EMBL" id="SCB49426.1"/>
    </source>
</evidence>
<proteinExistence type="predicted"/>
<protein>
    <submittedName>
        <fullName evidence="2">Uncharacterized protein</fullName>
    </submittedName>
</protein>